<evidence type="ECO:0000256" key="3">
    <source>
        <dbReference type="ARBA" id="ARBA00022833"/>
    </source>
</evidence>
<feature type="domain" description="RING-type" evidence="6">
    <location>
        <begin position="533"/>
        <end position="574"/>
    </location>
</feature>
<dbReference type="GO" id="GO:0008270">
    <property type="term" value="F:zinc ion binding"/>
    <property type="evidence" value="ECO:0007669"/>
    <property type="project" value="UniProtKB-KW"/>
</dbReference>
<keyword evidence="3" id="KW-0862">Zinc</keyword>
<dbReference type="InterPro" id="IPR036443">
    <property type="entry name" value="Znf_RanBP2_sf"/>
</dbReference>
<dbReference type="InterPro" id="IPR001841">
    <property type="entry name" value="Znf_RING"/>
</dbReference>
<dbReference type="EMBL" id="JALLPJ020000227">
    <property type="protein sequence ID" value="KAL3798213.1"/>
    <property type="molecule type" value="Genomic_DNA"/>
</dbReference>
<sequence>MAILNLPMSNSNSNSNSSRKRKSPTLEMEEHLSTAPPANNTNSPQPEDDTETTITCPRCHHAVPSSNRVVHEVNCARRVRANEEFFEQNTTEEGAELDENLPVASVVQGSIRPPSQRNDLQINFPFPRSRPEINSSSSSGAEDASHHNAAIARSLADVMIDDAARERNGEETEAQPYSLSYQDVPVENVDLIHTSAARSSGATVQTAGAAASLDNSTTGASAEWACPRCTLLNPSTMSHCDACLFPRQGGTPNNNIHANMPLSRPPDPTRRTQLIGDPFVSDILHNEDEGWVNISHRDMNGTMRVDNVQNFQNHGQQQRLTTGYRIFNSALNGAMIGSVFGGVGGMIFGGLAGGLGGAWVSRVHNQEEANGSREVVEVLRNSNNNGGSNNNGSVRVHRGRNHLIAVSSDGNGSNRILRLRYNNAGGMQPNGVVDDNMATERALSEMLLRMSYMHGIGGRGHGNIVLQPNLSYEELLQRYGMGDENRRGASQEVIDSYPVVVVGKEDEEEEASKVKEDEKKSAAKAEPVDYGTCGICLEDYQQGDHKKCLSCPHSFHKDCIDRWLKQVASCPICKKEADMYQSEKVDAKPAATIKKES</sequence>
<dbReference type="AlphaFoldDB" id="A0ABD3QD16"/>
<dbReference type="InterPro" id="IPR013083">
    <property type="entry name" value="Znf_RING/FYVE/PHD"/>
</dbReference>
<dbReference type="PROSITE" id="PS50199">
    <property type="entry name" value="ZF_RANBP2_2"/>
    <property type="match status" value="1"/>
</dbReference>
<evidence type="ECO:0000256" key="4">
    <source>
        <dbReference type="PROSITE-ProRule" id="PRU00322"/>
    </source>
</evidence>
<reference evidence="8 9" key="1">
    <citation type="submission" date="2024-10" db="EMBL/GenBank/DDBJ databases">
        <title>Updated reference genomes for cyclostephanoid diatoms.</title>
        <authorList>
            <person name="Roberts W.R."/>
            <person name="Alverson A.J."/>
        </authorList>
    </citation>
    <scope>NUCLEOTIDE SEQUENCE [LARGE SCALE GENOMIC DNA]</scope>
    <source>
        <strain evidence="8 9">AJA010-31</strain>
    </source>
</reference>
<dbReference type="Proteomes" id="UP001530400">
    <property type="component" value="Unassembled WGS sequence"/>
</dbReference>
<dbReference type="SMART" id="SM00547">
    <property type="entry name" value="ZnF_RBZ"/>
    <property type="match status" value="1"/>
</dbReference>
<comment type="caution">
    <text evidence="8">The sequence shown here is derived from an EMBL/GenBank/DDBJ whole genome shotgun (WGS) entry which is preliminary data.</text>
</comment>
<feature type="domain" description="RanBP2-type" evidence="7">
    <location>
        <begin position="217"/>
        <end position="249"/>
    </location>
</feature>
<evidence type="ECO:0000313" key="8">
    <source>
        <dbReference type="EMBL" id="KAL3798213.1"/>
    </source>
</evidence>
<evidence type="ECO:0000313" key="9">
    <source>
        <dbReference type="Proteomes" id="UP001530400"/>
    </source>
</evidence>
<dbReference type="SUPFAM" id="SSF57850">
    <property type="entry name" value="RING/U-box"/>
    <property type="match status" value="1"/>
</dbReference>
<feature type="region of interest" description="Disordered" evidence="5">
    <location>
        <begin position="1"/>
        <end position="53"/>
    </location>
</feature>
<dbReference type="InterPro" id="IPR051834">
    <property type="entry name" value="RING_finger_E3_ligase"/>
</dbReference>
<evidence type="ECO:0000256" key="2">
    <source>
        <dbReference type="ARBA" id="ARBA00022771"/>
    </source>
</evidence>
<gene>
    <name evidence="8" type="ORF">ACHAWO_003418</name>
</gene>
<dbReference type="PROSITE" id="PS01358">
    <property type="entry name" value="ZF_RANBP2_1"/>
    <property type="match status" value="1"/>
</dbReference>
<dbReference type="InterPro" id="IPR001876">
    <property type="entry name" value="Znf_RanBP2"/>
</dbReference>
<dbReference type="PROSITE" id="PS50089">
    <property type="entry name" value="ZF_RING_2"/>
    <property type="match status" value="1"/>
</dbReference>
<feature type="region of interest" description="Disordered" evidence="5">
    <location>
        <begin position="127"/>
        <end position="147"/>
    </location>
</feature>
<organism evidence="8 9">
    <name type="scientific">Cyclotella atomus</name>
    <dbReference type="NCBI Taxonomy" id="382360"/>
    <lineage>
        <taxon>Eukaryota</taxon>
        <taxon>Sar</taxon>
        <taxon>Stramenopiles</taxon>
        <taxon>Ochrophyta</taxon>
        <taxon>Bacillariophyta</taxon>
        <taxon>Coscinodiscophyceae</taxon>
        <taxon>Thalassiosirophycidae</taxon>
        <taxon>Stephanodiscales</taxon>
        <taxon>Stephanodiscaceae</taxon>
        <taxon>Cyclotella</taxon>
    </lineage>
</organism>
<keyword evidence="2 4" id="KW-0863">Zinc-finger</keyword>
<dbReference type="PANTHER" id="PTHR45931:SF3">
    <property type="entry name" value="RING ZINC FINGER-CONTAINING PROTEIN"/>
    <property type="match status" value="1"/>
</dbReference>
<feature type="compositionally biased region" description="Polar residues" evidence="5">
    <location>
        <begin position="36"/>
        <end position="45"/>
    </location>
</feature>
<dbReference type="Gene3D" id="3.30.40.10">
    <property type="entry name" value="Zinc/RING finger domain, C3HC4 (zinc finger)"/>
    <property type="match status" value="1"/>
</dbReference>
<accession>A0ABD3QD16</accession>
<dbReference type="Pfam" id="PF13639">
    <property type="entry name" value="zf-RING_2"/>
    <property type="match status" value="1"/>
</dbReference>
<dbReference type="Gene3D" id="2.30.30.380">
    <property type="entry name" value="Zn-finger domain of Sec23/24"/>
    <property type="match status" value="1"/>
</dbReference>
<name>A0ABD3QD16_9STRA</name>
<proteinExistence type="predicted"/>
<dbReference type="PANTHER" id="PTHR45931">
    <property type="entry name" value="SI:CH211-59O9.10"/>
    <property type="match status" value="1"/>
</dbReference>
<protein>
    <submittedName>
        <fullName evidence="8">Uncharacterized protein</fullName>
    </submittedName>
</protein>
<evidence type="ECO:0000256" key="1">
    <source>
        <dbReference type="ARBA" id="ARBA00022723"/>
    </source>
</evidence>
<dbReference type="SMART" id="SM00184">
    <property type="entry name" value="RING"/>
    <property type="match status" value="1"/>
</dbReference>
<evidence type="ECO:0000259" key="7">
    <source>
        <dbReference type="PROSITE" id="PS50199"/>
    </source>
</evidence>
<keyword evidence="9" id="KW-1185">Reference proteome</keyword>
<evidence type="ECO:0000259" key="6">
    <source>
        <dbReference type="PROSITE" id="PS50089"/>
    </source>
</evidence>
<evidence type="ECO:0000256" key="5">
    <source>
        <dbReference type="SAM" id="MobiDB-lite"/>
    </source>
</evidence>
<dbReference type="SUPFAM" id="SSF90209">
    <property type="entry name" value="Ran binding protein zinc finger-like"/>
    <property type="match status" value="1"/>
</dbReference>
<keyword evidence="1" id="KW-0479">Metal-binding</keyword>